<reference evidence="2" key="1">
    <citation type="journal article" date="2022" name="bioRxiv">
        <title>Sequencing and chromosome-scale assembly of the giantPleurodeles waltlgenome.</title>
        <authorList>
            <person name="Brown T."/>
            <person name="Elewa A."/>
            <person name="Iarovenko S."/>
            <person name="Subramanian E."/>
            <person name="Araus A.J."/>
            <person name="Petzold A."/>
            <person name="Susuki M."/>
            <person name="Suzuki K.-i.T."/>
            <person name="Hayashi T."/>
            <person name="Toyoda A."/>
            <person name="Oliveira C."/>
            <person name="Osipova E."/>
            <person name="Leigh N.D."/>
            <person name="Simon A."/>
            <person name="Yun M.H."/>
        </authorList>
    </citation>
    <scope>NUCLEOTIDE SEQUENCE</scope>
    <source>
        <strain evidence="2">20211129_DDA</strain>
        <tissue evidence="2">Liver</tissue>
    </source>
</reference>
<dbReference type="AlphaFoldDB" id="A0AAV7L6U9"/>
<comment type="caution">
    <text evidence="2">The sequence shown here is derived from an EMBL/GenBank/DDBJ whole genome shotgun (WGS) entry which is preliminary data.</text>
</comment>
<feature type="region of interest" description="Disordered" evidence="1">
    <location>
        <begin position="35"/>
        <end position="79"/>
    </location>
</feature>
<proteinExistence type="predicted"/>
<dbReference type="Proteomes" id="UP001066276">
    <property type="component" value="Chromosome 12"/>
</dbReference>
<feature type="compositionally biased region" description="Gly residues" evidence="1">
    <location>
        <begin position="57"/>
        <end position="69"/>
    </location>
</feature>
<protein>
    <submittedName>
        <fullName evidence="2">Uncharacterized protein</fullName>
    </submittedName>
</protein>
<accession>A0AAV7L6U9</accession>
<keyword evidence="3" id="KW-1185">Reference proteome</keyword>
<evidence type="ECO:0000313" key="3">
    <source>
        <dbReference type="Proteomes" id="UP001066276"/>
    </source>
</evidence>
<dbReference type="EMBL" id="JANPWB010000016">
    <property type="protein sequence ID" value="KAJ1084328.1"/>
    <property type="molecule type" value="Genomic_DNA"/>
</dbReference>
<organism evidence="2 3">
    <name type="scientific">Pleurodeles waltl</name>
    <name type="common">Iberian ribbed newt</name>
    <dbReference type="NCBI Taxonomy" id="8319"/>
    <lineage>
        <taxon>Eukaryota</taxon>
        <taxon>Metazoa</taxon>
        <taxon>Chordata</taxon>
        <taxon>Craniata</taxon>
        <taxon>Vertebrata</taxon>
        <taxon>Euteleostomi</taxon>
        <taxon>Amphibia</taxon>
        <taxon>Batrachia</taxon>
        <taxon>Caudata</taxon>
        <taxon>Salamandroidea</taxon>
        <taxon>Salamandridae</taxon>
        <taxon>Pleurodelinae</taxon>
        <taxon>Pleurodeles</taxon>
    </lineage>
</organism>
<evidence type="ECO:0000313" key="2">
    <source>
        <dbReference type="EMBL" id="KAJ1084328.1"/>
    </source>
</evidence>
<feature type="compositionally biased region" description="Basic residues" evidence="1">
    <location>
        <begin position="46"/>
        <end position="56"/>
    </location>
</feature>
<name>A0AAV7L6U9_PLEWA</name>
<gene>
    <name evidence="2" type="ORF">NDU88_004479</name>
</gene>
<sequence length="137" mass="14825">MAWGLQPRLHAERRIRGPAEEGIVKKETLWLRGPERERPRVGRWSPRAHRNGRLGRGRGPALGPRGGVEGPVRGEPEEKEICGPRRACLARTAPPGALGVPVIEGASRRASGAWAPVGAACRSWGLLRSPADERGAR</sequence>
<evidence type="ECO:0000256" key="1">
    <source>
        <dbReference type="SAM" id="MobiDB-lite"/>
    </source>
</evidence>